<gene>
    <name evidence="9" type="ORF">A6A05_13325</name>
</gene>
<evidence type="ECO:0000256" key="5">
    <source>
        <dbReference type="ARBA" id="ARBA00022929"/>
    </source>
</evidence>
<comment type="similarity">
    <text evidence="7 8">Belongs to the autoinducer synthase family.</text>
</comment>
<dbReference type="GO" id="GO:0009372">
    <property type="term" value="P:quorum sensing"/>
    <property type="evidence" value="ECO:0007669"/>
    <property type="project" value="UniProtKB-UniRule"/>
</dbReference>
<comment type="caution">
    <text evidence="9">The sequence shown here is derived from an EMBL/GenBank/DDBJ whole genome shotgun (WGS) entry which is preliminary data.</text>
</comment>
<evidence type="ECO:0000256" key="1">
    <source>
        <dbReference type="ARBA" id="ARBA00012340"/>
    </source>
</evidence>
<dbReference type="InterPro" id="IPR016181">
    <property type="entry name" value="Acyl_CoA_acyltransferase"/>
</dbReference>
<dbReference type="EMBL" id="LWQU01000145">
    <property type="protein sequence ID" value="OAN49639.1"/>
    <property type="molecule type" value="Genomic_DNA"/>
</dbReference>
<keyword evidence="5 7" id="KW-0071">Autoinducer synthesis</keyword>
<dbReference type="STRING" id="1437059.A6A05_13325"/>
<dbReference type="InterPro" id="IPR018311">
    <property type="entry name" value="Autoind_synth_CS"/>
</dbReference>
<dbReference type="SUPFAM" id="SSF55729">
    <property type="entry name" value="Acyl-CoA N-acyltransferases (Nat)"/>
    <property type="match status" value="1"/>
</dbReference>
<keyword evidence="4 8" id="KW-0949">S-adenosyl-L-methionine</keyword>
<dbReference type="EC" id="2.3.1.184" evidence="1 8"/>
<evidence type="ECO:0000256" key="6">
    <source>
        <dbReference type="ARBA" id="ARBA00048576"/>
    </source>
</evidence>
<dbReference type="PRINTS" id="PR01549">
    <property type="entry name" value="AUTOINDCRSYN"/>
</dbReference>
<dbReference type="PROSITE" id="PS00949">
    <property type="entry name" value="AUTOINDUCER_SYNTH_1"/>
    <property type="match status" value="1"/>
</dbReference>
<dbReference type="PANTHER" id="PTHR39322">
    <property type="entry name" value="ACYL-HOMOSERINE-LACTONE SYNTHASE"/>
    <property type="match status" value="1"/>
</dbReference>
<name>A0A178MLV9_9PROT</name>
<dbReference type="Gene3D" id="3.40.630.30">
    <property type="match status" value="1"/>
</dbReference>
<comment type="catalytic activity">
    <reaction evidence="6 8">
        <text>a fatty acyl-[ACP] + S-adenosyl-L-methionine = an N-acyl-L-homoserine lactone + S-methyl-5'-thioadenosine + holo-[ACP] + H(+)</text>
        <dbReference type="Rhea" id="RHEA:10096"/>
        <dbReference type="Rhea" id="RHEA-COMP:9685"/>
        <dbReference type="Rhea" id="RHEA-COMP:14125"/>
        <dbReference type="ChEBI" id="CHEBI:15378"/>
        <dbReference type="ChEBI" id="CHEBI:17509"/>
        <dbReference type="ChEBI" id="CHEBI:55474"/>
        <dbReference type="ChEBI" id="CHEBI:59789"/>
        <dbReference type="ChEBI" id="CHEBI:64479"/>
        <dbReference type="ChEBI" id="CHEBI:138651"/>
        <dbReference type="EC" id="2.3.1.184"/>
    </reaction>
</comment>
<evidence type="ECO:0000313" key="10">
    <source>
        <dbReference type="Proteomes" id="UP000078543"/>
    </source>
</evidence>
<dbReference type="Pfam" id="PF00765">
    <property type="entry name" value="Autoind_synth"/>
    <property type="match status" value="1"/>
</dbReference>
<evidence type="ECO:0000256" key="8">
    <source>
        <dbReference type="RuleBase" id="RU361135"/>
    </source>
</evidence>
<accession>A0A178MLV9</accession>
<dbReference type="AlphaFoldDB" id="A0A178MLV9"/>
<dbReference type="RefSeq" id="WP_172822275.1">
    <property type="nucleotide sequence ID" value="NZ_LWQU01000145.1"/>
</dbReference>
<dbReference type="PANTHER" id="PTHR39322:SF1">
    <property type="entry name" value="ISOVALERYL-HOMOSERINE LACTONE SYNTHASE"/>
    <property type="match status" value="1"/>
</dbReference>
<keyword evidence="3 8" id="KW-0808">Transferase</keyword>
<dbReference type="Proteomes" id="UP000078543">
    <property type="component" value="Unassembled WGS sequence"/>
</dbReference>
<keyword evidence="10" id="KW-1185">Reference proteome</keyword>
<evidence type="ECO:0000256" key="3">
    <source>
        <dbReference type="ARBA" id="ARBA00022679"/>
    </source>
</evidence>
<evidence type="ECO:0000256" key="2">
    <source>
        <dbReference type="ARBA" id="ARBA00022654"/>
    </source>
</evidence>
<keyword evidence="2 7" id="KW-0673">Quorum sensing</keyword>
<sequence>MIDCFTYETAHLFGDALASQFRLRHKVFVEKQQWGVPNWRGMEYDQYDTPAAVYCVWRDDDAVVRGVARLAPTTIPYMIKDLWPELVTNGELPACPDIWESTRLGIDHDLPKPLRRRILSELILAYMEASLRHQVKGLIGIGYEWCWEHSFNRQGWPVRRLGPNKEIDGLSSYVGLLPVSHAHLHSLRAATGIHSPVLRTAEDILYQGVAAE</sequence>
<evidence type="ECO:0000256" key="4">
    <source>
        <dbReference type="ARBA" id="ARBA00022691"/>
    </source>
</evidence>
<organism evidence="9 10">
    <name type="scientific">Magnetospirillum moscoviense</name>
    <dbReference type="NCBI Taxonomy" id="1437059"/>
    <lineage>
        <taxon>Bacteria</taxon>
        <taxon>Pseudomonadati</taxon>
        <taxon>Pseudomonadota</taxon>
        <taxon>Alphaproteobacteria</taxon>
        <taxon>Rhodospirillales</taxon>
        <taxon>Rhodospirillaceae</taxon>
        <taxon>Magnetospirillum</taxon>
    </lineage>
</organism>
<protein>
    <recommendedName>
        <fullName evidence="1 8">Acyl-homoserine-lactone synthase</fullName>
        <ecNumber evidence="1 8">2.3.1.184</ecNumber>
    </recommendedName>
    <alternativeName>
        <fullName evidence="8">Autoinducer synthesis protein</fullName>
    </alternativeName>
</protein>
<evidence type="ECO:0000256" key="7">
    <source>
        <dbReference type="PROSITE-ProRule" id="PRU00533"/>
    </source>
</evidence>
<dbReference type="GO" id="GO:0061579">
    <property type="term" value="F:N-acyl homoserine lactone synthase activity"/>
    <property type="evidence" value="ECO:0007669"/>
    <property type="project" value="UniProtKB-UniRule"/>
</dbReference>
<reference evidence="9 10" key="1">
    <citation type="submission" date="2016-04" db="EMBL/GenBank/DDBJ databases">
        <title>Draft genome sequence of freshwater magnetotactic bacteria Magnetospirillum marisnigri SP-1 and Magnetospirillum moscoviense BB-1.</title>
        <authorList>
            <person name="Koziaeva V."/>
            <person name="Dziuba M.V."/>
            <person name="Ivanov T.M."/>
            <person name="Kuznetsov B."/>
            <person name="Grouzdev D.S."/>
        </authorList>
    </citation>
    <scope>NUCLEOTIDE SEQUENCE [LARGE SCALE GENOMIC DNA]</scope>
    <source>
        <strain evidence="9 10">BB-1</strain>
    </source>
</reference>
<dbReference type="PROSITE" id="PS51187">
    <property type="entry name" value="AUTOINDUCER_SYNTH_2"/>
    <property type="match status" value="1"/>
</dbReference>
<evidence type="ECO:0000313" key="9">
    <source>
        <dbReference type="EMBL" id="OAN49639.1"/>
    </source>
</evidence>
<proteinExistence type="inferred from homology"/>
<dbReference type="InterPro" id="IPR001690">
    <property type="entry name" value="Autoind_synthase"/>
</dbReference>
<dbReference type="GO" id="GO:0007165">
    <property type="term" value="P:signal transduction"/>
    <property type="evidence" value="ECO:0007669"/>
    <property type="project" value="TreeGrafter"/>
</dbReference>